<dbReference type="SUPFAM" id="SSF55729">
    <property type="entry name" value="Acyl-CoA N-acyltransferases (Nat)"/>
    <property type="match status" value="1"/>
</dbReference>
<dbReference type="EMBL" id="VBOV01000152">
    <property type="protein sequence ID" value="TMQ57820.1"/>
    <property type="molecule type" value="Genomic_DNA"/>
</dbReference>
<proteinExistence type="predicted"/>
<reference evidence="2 3" key="1">
    <citation type="journal article" date="2019" name="Nat. Microbiol.">
        <title>Mediterranean grassland soil C-N compound turnover is dependent on rainfall and depth, and is mediated by genomically divergent microorganisms.</title>
        <authorList>
            <person name="Diamond S."/>
            <person name="Andeer P.F."/>
            <person name="Li Z."/>
            <person name="Crits-Christoph A."/>
            <person name="Burstein D."/>
            <person name="Anantharaman K."/>
            <person name="Lane K.R."/>
            <person name="Thomas B.C."/>
            <person name="Pan C."/>
            <person name="Northen T.R."/>
            <person name="Banfield J.F."/>
        </authorList>
    </citation>
    <scope>NUCLEOTIDE SEQUENCE [LARGE SCALE GENOMIC DNA]</scope>
    <source>
        <strain evidence="2">WS_5</strain>
    </source>
</reference>
<dbReference type="PANTHER" id="PTHR43328:SF1">
    <property type="entry name" value="N-ACETYLTRANSFERASE DOMAIN-CONTAINING PROTEIN"/>
    <property type="match status" value="1"/>
</dbReference>
<dbReference type="GO" id="GO:0016747">
    <property type="term" value="F:acyltransferase activity, transferring groups other than amino-acyl groups"/>
    <property type="evidence" value="ECO:0007669"/>
    <property type="project" value="InterPro"/>
</dbReference>
<dbReference type="Gene3D" id="3.40.630.30">
    <property type="match status" value="1"/>
</dbReference>
<evidence type="ECO:0000259" key="1">
    <source>
        <dbReference type="PROSITE" id="PS51186"/>
    </source>
</evidence>
<dbReference type="PANTHER" id="PTHR43328">
    <property type="entry name" value="ACETYLTRANSFERASE-RELATED"/>
    <property type="match status" value="1"/>
</dbReference>
<name>A0A538T2G0_UNCEI</name>
<accession>A0A538T2G0</accession>
<organism evidence="2 3">
    <name type="scientific">Eiseniibacteriota bacterium</name>
    <dbReference type="NCBI Taxonomy" id="2212470"/>
    <lineage>
        <taxon>Bacteria</taxon>
        <taxon>Candidatus Eiseniibacteriota</taxon>
    </lineage>
</organism>
<evidence type="ECO:0000313" key="2">
    <source>
        <dbReference type="EMBL" id="TMQ57820.1"/>
    </source>
</evidence>
<dbReference type="Pfam" id="PF13302">
    <property type="entry name" value="Acetyltransf_3"/>
    <property type="match status" value="1"/>
</dbReference>
<dbReference type="AlphaFoldDB" id="A0A538T2G0"/>
<comment type="caution">
    <text evidence="2">The sequence shown here is derived from an EMBL/GenBank/DDBJ whole genome shotgun (WGS) entry which is preliminary data.</text>
</comment>
<gene>
    <name evidence="2" type="ORF">E6K75_06220</name>
</gene>
<dbReference type="Proteomes" id="UP000320913">
    <property type="component" value="Unassembled WGS sequence"/>
</dbReference>
<dbReference type="PROSITE" id="PS51186">
    <property type="entry name" value="GNAT"/>
    <property type="match status" value="1"/>
</dbReference>
<feature type="domain" description="N-acetyltransferase" evidence="1">
    <location>
        <begin position="16"/>
        <end position="179"/>
    </location>
</feature>
<protein>
    <submittedName>
        <fullName evidence="2">GNAT family N-acetyltransferase</fullName>
    </submittedName>
</protein>
<sequence>MGRKTKDGVELKLARCTVREWRPGDAPSLVKHANNIKVWRNLHDAFPHPYTRADAVEWIKQTSKEHADTVFAIEVDGSAVGGIGLHPGKDVHRRTAAIGYWLGEEFWGRGIVTEALIAVTEYAFSRFDLARLEAFVFEWNLPSARVLEKAGYTLEAKLRKAVTKAGRTVDCFLYARFRE</sequence>
<keyword evidence="2" id="KW-0808">Transferase</keyword>
<dbReference type="InterPro" id="IPR016181">
    <property type="entry name" value="Acyl_CoA_acyltransferase"/>
</dbReference>
<dbReference type="InterPro" id="IPR000182">
    <property type="entry name" value="GNAT_dom"/>
</dbReference>
<evidence type="ECO:0000313" key="3">
    <source>
        <dbReference type="Proteomes" id="UP000320913"/>
    </source>
</evidence>